<gene>
    <name evidence="1" type="ORF">AVDCRST_MAG66-3692</name>
</gene>
<sequence length="26" mass="2461">MTPTAGQLPGRDYLVAGSAAGAGAEV</sequence>
<proteinExistence type="predicted"/>
<organism evidence="1">
    <name type="scientific">uncultured Pseudonocardia sp</name>
    <dbReference type="NCBI Taxonomy" id="211455"/>
    <lineage>
        <taxon>Bacteria</taxon>
        <taxon>Bacillati</taxon>
        <taxon>Actinomycetota</taxon>
        <taxon>Actinomycetes</taxon>
        <taxon>Pseudonocardiales</taxon>
        <taxon>Pseudonocardiaceae</taxon>
        <taxon>Pseudonocardia</taxon>
        <taxon>environmental samples</taxon>
    </lineage>
</organism>
<evidence type="ECO:0000313" key="1">
    <source>
        <dbReference type="EMBL" id="CAA9437002.1"/>
    </source>
</evidence>
<dbReference type="AlphaFoldDB" id="A0A6J4QDC7"/>
<dbReference type="EMBL" id="CADCUS010000514">
    <property type="protein sequence ID" value="CAA9437002.1"/>
    <property type="molecule type" value="Genomic_DNA"/>
</dbReference>
<name>A0A6J4QDC7_9PSEU</name>
<feature type="non-terminal residue" evidence="1">
    <location>
        <position position="26"/>
    </location>
</feature>
<protein>
    <submittedName>
        <fullName evidence="1">Uncharacterized protein</fullName>
    </submittedName>
</protein>
<reference evidence="1" key="1">
    <citation type="submission" date="2020-02" db="EMBL/GenBank/DDBJ databases">
        <authorList>
            <person name="Meier V. D."/>
        </authorList>
    </citation>
    <scope>NUCLEOTIDE SEQUENCE</scope>
    <source>
        <strain evidence="1">AVDCRST_MAG66</strain>
    </source>
</reference>
<accession>A0A6J4QDC7</accession>